<feature type="transmembrane region" description="Helical" evidence="2">
    <location>
        <begin position="439"/>
        <end position="460"/>
    </location>
</feature>
<dbReference type="EMBL" id="FOXF01000013">
    <property type="protein sequence ID" value="SFP29795.1"/>
    <property type="molecule type" value="Genomic_DNA"/>
</dbReference>
<reference evidence="4 5" key="1">
    <citation type="submission" date="2016-10" db="EMBL/GenBank/DDBJ databases">
        <authorList>
            <person name="Varghese N."/>
            <person name="Submissions S."/>
        </authorList>
    </citation>
    <scope>NUCLEOTIDE SEQUENCE [LARGE SCALE GENOMIC DNA]</scope>
    <source>
        <strain evidence="4 5">DSM 1361</strain>
    </source>
</reference>
<protein>
    <submittedName>
        <fullName evidence="4">ImcF-related N-terminal domain-containing protein</fullName>
    </submittedName>
</protein>
<dbReference type="InterPro" id="IPR025743">
    <property type="entry name" value="TssM1_N"/>
</dbReference>
<proteinExistence type="predicted"/>
<evidence type="ECO:0000259" key="3">
    <source>
        <dbReference type="Pfam" id="PF14331"/>
    </source>
</evidence>
<keyword evidence="2" id="KW-1133">Transmembrane helix</keyword>
<gene>
    <name evidence="4" type="ORF">SAMN02910344_01015</name>
</gene>
<feature type="compositionally biased region" description="Polar residues" evidence="1">
    <location>
        <begin position="1291"/>
        <end position="1309"/>
    </location>
</feature>
<dbReference type="PANTHER" id="PTHR36153">
    <property type="entry name" value="INNER MEMBRANE PROTEIN-RELATED"/>
    <property type="match status" value="1"/>
</dbReference>
<dbReference type="Pfam" id="PF14331">
    <property type="entry name" value="IcmF-related_N"/>
    <property type="match status" value="1"/>
</dbReference>
<evidence type="ECO:0000313" key="4">
    <source>
        <dbReference type="EMBL" id="SFP29795.1"/>
    </source>
</evidence>
<evidence type="ECO:0000313" key="5">
    <source>
        <dbReference type="Proteomes" id="UP000243745"/>
    </source>
</evidence>
<dbReference type="InterPro" id="IPR053156">
    <property type="entry name" value="T6SS_TssM-like"/>
</dbReference>
<evidence type="ECO:0000256" key="2">
    <source>
        <dbReference type="SAM" id="Phobius"/>
    </source>
</evidence>
<keyword evidence="5" id="KW-1185">Reference proteome</keyword>
<feature type="region of interest" description="Disordered" evidence="1">
    <location>
        <begin position="1281"/>
        <end position="1309"/>
    </location>
</feature>
<keyword evidence="2" id="KW-0812">Transmembrane</keyword>
<name>A0A662ZHK1_9GAMM</name>
<sequence length="1504" mass="171492">MNNASTPDIQTESQDFMTSLFGNPLGIVILIILFLILALAVYILVKRFKHRHQMKKERRSLKDDLMIWSNLSKMVSGENENKQGKQNLSPNTELIKMFFASAKKVIGTRCPKKGSTPWYVVIGEPLSGKDSLFTEGQLNTYTVLHENDTHGKEPVNFHVNSERIYLSVKGHVFFDNWMGGSSAEWYTICDLIKKNHRIKPLSGIILTIPADALLADNEGLTEKKASLISSELLRLTGTIRMRIPVRVLITKSDCIRGFREFFSGVSGTGRNRTVGFSLTSNSGVYEEERFTEEWNSFISDLKETAAGMFLSKKIIDASYTDNGRIDLSSYIFTFPQQVETLRSNLRHYLKIIFNSASTGTPRVMTEGVYFCSTADQGICFDSGFAELKQATTDESPLTESHEHLKGSYFVSSVLGSSLGFLDRRADFTKSEKIRRNVPAVTIGLVLGLLTLNYLAGAILGQSLISRKLEMDTQYYKQISTLFKSHAMLNSPLLDVDYNSGNGIDRFDELMENIPGVTRFNFFTNSKLTLLADRPLPMIYAPTNYLFYDYNNLYHQERQTIYNQMAADMIFFPAATSFTYNLKNNDSYYTEARADALLAFMKLSQVGGDPGILSERNSRTIRKSLQSIVDYMYPDVSSKVAKELSDITGGNENYSASVIRQILLYKEYYPSINQGIRNLIKQIIEGNAYPESDYQTFKILIKNGNEIKHTAEKFISFTSDISNRDLDQSIEEYMKLRREIYYTINRADYLDRNYAEFLSTFSTPVVEKKDSKDKAEAGKTLDLQRSALFEKSYLDYKNIVNDDFKEFTDYIQNNTERKRYFDSDYSDTSKVLHLQNVAADNITRDYEQTKKRLSSIINSRVYDKIKFGNQEEKYGYRVLADILKLVYATEDELPLEVKAPEYFESQFKKLESVFALKNRNLKNFMESHKNLENAKDLVNAAQMYLEYAEFVSKVQLSKNLLKHYPDDSSLTRKVADLAMSMNDAADDEDGLFNGMVNFESARRALGYFELDEQYAPKAVESFINPIAYLLQFDSRVKAKAQQKDDKNRIENKSSKLFSQYVENDKRISRIRKSVMLYSDAYVNYWAAFGDSIRPVFYDYSTFHDFTKESRAYEINAQLRDVYNTSYEVLSQIHDSVLSANGQGSRNNALKVIDSRRKLMDLNYNQACTNILNAWTLLPDDVLSANRYVNSLDKKKVRNDFTLVMAQGKSQNTLPWWDSYVRLGIRLLKSEANYSVAASLTEFQNRLYYFPVLRNGNTSGQVIVPEDMQKLRKQLLSFGIGQKKAAGNDTGKNETAASQNPQAEESSDEGVSSIQEPLLNGLKAGRSDISEWVSNVDFILKTFGSTDNPVIAKIAIPNVRTQNALIEKLYGKDYSNAMLRFRYVDIRAGKAAKKRFSTFVNDEDKVIYEDTVDIDSLELDFYRYSDDSKAGAKVAISGRYAPLKLYLDEHLIHLNNDKNNASYVPVNVLSSEGDKGILFLKVYFGQKMLAPEKWPSVENWPALSAY</sequence>
<accession>A0A662ZHK1</accession>
<organism evidence="4 5">
    <name type="scientific">Ruminobacter amylophilus</name>
    <dbReference type="NCBI Taxonomy" id="867"/>
    <lineage>
        <taxon>Bacteria</taxon>
        <taxon>Pseudomonadati</taxon>
        <taxon>Pseudomonadota</taxon>
        <taxon>Gammaproteobacteria</taxon>
        <taxon>Aeromonadales</taxon>
        <taxon>Succinivibrionaceae</taxon>
        <taxon>Ruminobacter</taxon>
    </lineage>
</organism>
<feature type="transmembrane region" description="Helical" evidence="2">
    <location>
        <begin position="25"/>
        <end position="45"/>
    </location>
</feature>
<dbReference type="Proteomes" id="UP000243745">
    <property type="component" value="Unassembled WGS sequence"/>
</dbReference>
<evidence type="ECO:0000256" key="1">
    <source>
        <dbReference type="SAM" id="MobiDB-lite"/>
    </source>
</evidence>
<feature type="domain" description="Type VI secretion system component TssM1 N-terminal" evidence="3">
    <location>
        <begin position="181"/>
        <end position="415"/>
    </location>
</feature>
<dbReference type="PANTHER" id="PTHR36153:SF1">
    <property type="entry name" value="TYPE VI SECRETION SYSTEM COMPONENT TSSM1"/>
    <property type="match status" value="1"/>
</dbReference>
<keyword evidence="2" id="KW-0472">Membrane</keyword>
<dbReference type="RefSeq" id="WP_093141540.1">
    <property type="nucleotide sequence ID" value="NZ_FOXF01000013.1"/>
</dbReference>
<dbReference type="OrthoDB" id="9758229at2"/>